<evidence type="ECO:0000256" key="10">
    <source>
        <dbReference type="ARBA" id="ARBA00022840"/>
    </source>
</evidence>
<evidence type="ECO:0000259" key="18">
    <source>
        <dbReference type="PROSITE" id="PS50893"/>
    </source>
</evidence>
<feature type="domain" description="ABC transporter" evidence="18">
    <location>
        <begin position="1"/>
        <end position="446"/>
    </location>
</feature>
<dbReference type="InterPro" id="IPR017871">
    <property type="entry name" value="ABC_transporter-like_CS"/>
</dbReference>
<dbReference type="GO" id="GO:0016887">
    <property type="term" value="F:ATP hydrolysis activity"/>
    <property type="evidence" value="ECO:0007669"/>
    <property type="project" value="InterPro"/>
</dbReference>
<dbReference type="InterPro" id="IPR003593">
    <property type="entry name" value="AAA+_ATPase"/>
</dbReference>
<dbReference type="PROSITE" id="PS50893">
    <property type="entry name" value="ABC_TRANSPORTER_2"/>
    <property type="match status" value="2"/>
</dbReference>
<dbReference type="SMART" id="SM00382">
    <property type="entry name" value="AAA"/>
    <property type="match status" value="2"/>
</dbReference>
<dbReference type="EMBL" id="AGXA01000005">
    <property type="protein sequence ID" value="EKU94106.1"/>
    <property type="molecule type" value="Genomic_DNA"/>
</dbReference>
<dbReference type="GO" id="GO:0006281">
    <property type="term" value="P:DNA repair"/>
    <property type="evidence" value="ECO:0007669"/>
    <property type="project" value="UniProtKB-KW"/>
</dbReference>
<keyword evidence="6" id="KW-0227">DNA damage</keyword>
<dbReference type="PANTHER" id="PTHR43152:SF2">
    <property type="entry name" value="DRUG RESISTANCE ABC TRANSPORTER"/>
    <property type="match status" value="1"/>
</dbReference>
<dbReference type="STRING" id="883081.HMPREF9698_00418"/>
<dbReference type="PANTHER" id="PTHR43152">
    <property type="entry name" value="UVRABC SYSTEM PROTEIN A"/>
    <property type="match status" value="1"/>
</dbReference>
<dbReference type="InterPro" id="IPR041552">
    <property type="entry name" value="UvrA_DNA-bd"/>
</dbReference>
<keyword evidence="20" id="KW-1185">Reference proteome</keyword>
<evidence type="ECO:0000256" key="8">
    <source>
        <dbReference type="ARBA" id="ARBA00022771"/>
    </source>
</evidence>
<dbReference type="GO" id="GO:0005737">
    <property type="term" value="C:cytoplasm"/>
    <property type="evidence" value="ECO:0007669"/>
    <property type="project" value="UniProtKB-SubCell"/>
</dbReference>
<comment type="caution">
    <text evidence="19">The sequence shown here is derived from an EMBL/GenBank/DDBJ whole genome shotgun (WGS) entry which is preliminary data.</text>
</comment>
<evidence type="ECO:0000313" key="19">
    <source>
        <dbReference type="EMBL" id="EKU94106.1"/>
    </source>
</evidence>
<evidence type="ECO:0000256" key="12">
    <source>
        <dbReference type="ARBA" id="ARBA00023125"/>
    </source>
</evidence>
<dbReference type="eggNOG" id="COG0178">
    <property type="taxonomic scope" value="Bacteria"/>
</dbReference>
<dbReference type="Gene3D" id="1.10.8.280">
    <property type="entry name" value="ABC transporter ATPase domain-like"/>
    <property type="match status" value="1"/>
</dbReference>
<evidence type="ECO:0000256" key="11">
    <source>
        <dbReference type="ARBA" id="ARBA00022881"/>
    </source>
</evidence>
<dbReference type="SUPFAM" id="SSF52540">
    <property type="entry name" value="P-loop containing nucleoside triphosphate hydrolases"/>
    <property type="match status" value="2"/>
</dbReference>
<evidence type="ECO:0000256" key="15">
    <source>
        <dbReference type="ARBA" id="ARBA00039316"/>
    </source>
</evidence>
<dbReference type="GO" id="GO:0004518">
    <property type="term" value="F:nuclease activity"/>
    <property type="evidence" value="ECO:0007669"/>
    <property type="project" value="UniProtKB-KW"/>
</dbReference>
<feature type="coiled-coil region" evidence="17">
    <location>
        <begin position="287"/>
        <end position="314"/>
    </location>
</feature>
<evidence type="ECO:0000256" key="9">
    <source>
        <dbReference type="ARBA" id="ARBA00022833"/>
    </source>
</evidence>
<keyword evidence="10" id="KW-0067">ATP-binding</keyword>
<keyword evidence="5" id="KW-0547">Nucleotide-binding</keyword>
<dbReference type="RefSeq" id="WP_003776866.1">
    <property type="nucleotide sequence ID" value="NZ_JH992957.1"/>
</dbReference>
<keyword evidence="17" id="KW-0175">Coiled coil</keyword>
<evidence type="ECO:0000256" key="7">
    <source>
        <dbReference type="ARBA" id="ARBA00022769"/>
    </source>
</evidence>
<name>K9EDY3_9LACT</name>
<evidence type="ECO:0000256" key="6">
    <source>
        <dbReference type="ARBA" id="ARBA00022763"/>
    </source>
</evidence>
<keyword evidence="3" id="KW-0479">Metal-binding</keyword>
<evidence type="ECO:0000313" key="20">
    <source>
        <dbReference type="Proteomes" id="UP000009875"/>
    </source>
</evidence>
<keyword evidence="8" id="KW-0863">Zinc-finger</keyword>
<evidence type="ECO:0000256" key="17">
    <source>
        <dbReference type="SAM" id="Coils"/>
    </source>
</evidence>
<reference evidence="19 20" key="1">
    <citation type="submission" date="2012-09" db="EMBL/GenBank/DDBJ databases">
        <title>The Genome Sequence of Alloiococcus otitis ATCC 51267.</title>
        <authorList>
            <consortium name="The Broad Institute Genome Sequencing Platform"/>
            <person name="Earl A."/>
            <person name="Ward D."/>
            <person name="Feldgarden M."/>
            <person name="Gevers D."/>
            <person name="Huys G."/>
            <person name="Walker B."/>
            <person name="Young S.K."/>
            <person name="Zeng Q."/>
            <person name="Gargeya S."/>
            <person name="Fitzgerald M."/>
            <person name="Haas B."/>
            <person name="Abouelleil A."/>
            <person name="Alvarado L."/>
            <person name="Arachchi H.M."/>
            <person name="Berlin A.M."/>
            <person name="Chapman S.B."/>
            <person name="Goldberg J."/>
            <person name="Griggs A."/>
            <person name="Gujja S."/>
            <person name="Hansen M."/>
            <person name="Howarth C."/>
            <person name="Imamovic A."/>
            <person name="Larimer J."/>
            <person name="McCowen C."/>
            <person name="Montmayeur A."/>
            <person name="Murphy C."/>
            <person name="Neiman D."/>
            <person name="Pearson M."/>
            <person name="Priest M."/>
            <person name="Roberts A."/>
            <person name="Saif S."/>
            <person name="Shea T."/>
            <person name="Sisk P."/>
            <person name="Sykes S."/>
            <person name="Wortman J."/>
            <person name="Nusbaum C."/>
            <person name="Birren B."/>
        </authorList>
    </citation>
    <scope>NUCLEOTIDE SEQUENCE [LARGE SCALE GENOMIC DNA]</scope>
    <source>
        <strain evidence="19 20">ATCC 51267</strain>
    </source>
</reference>
<sequence length="766" mass="84606">MTQDAIVLKGVKVNNLKNLNLEIPKNQLVVVTGVSGSGKSSLVFDTIAAESKRQMNKNYPMYLRRRMELIERPDAQEMTNLTPSLVINQKNLTGGSRSNVQTALDLAPLIRLLFSRIGQPSVGEASAYRKNDPQGRCDQCQGRGEIRQVDKEALVNPESTLAENGINFKPIGGSWQKSIFVESGLFDPDKKLKDYSKKEWHNLLYGPDQDYKVFFNSDKTGQSFTETYEGLIPRFERLYLNRDISRLSKKVQEETEAKIISQPCPKCQASGYSQEVLHSTINGCNIVDYSQMEMDQLSQELQKVEGQMGEGLAQQILTVVKTMEEAGIGYLTLDRPISSLSGGERQRLKLVANLTSSLNNMTYILDEPSAGLHPYDSRKIKDLLLEIKANHNSLIVVEHNRDIMAMADWIIDMGPKAGSKGGQVIFQGRYQDLLESDTKTGQYLRRPQQFAEPGVQNFEEFIQVEGASHNNLKNIDVKFPLGAFSMVTGLAGSGKTSLIQGEVLKAYPQAIYLSQAGIGISSRSTPATYLNIMDKIRNLFAQENEVDPGLFSFNSKGACPVCGGKGVLEPDVAFADPISFVCDHCQGTRYSNEARTYTYQGQSIVDVLNLTVNDALDFFAGQEKITQPLSLLEDVGLDYLTLGQATSSLSGGELQRLKLGSELQKEGKIYILDEPSSGLHLADVDQLLNLIHYLIQQGNTVIAIDHHASLMLDADWLVDLGPGPGRQGGDLLYQGPAKGILNVQESYTGQYLKEITQGDNKQSFDG</sequence>
<dbReference type="PROSITE" id="PS00211">
    <property type="entry name" value="ABC_TRANSPORTER_1"/>
    <property type="match status" value="2"/>
</dbReference>
<feature type="domain" description="ABC transporter" evidence="18">
    <location>
        <begin position="456"/>
        <end position="747"/>
    </location>
</feature>
<keyword evidence="12" id="KW-0238">DNA-binding</keyword>
<dbReference type="InterPro" id="IPR027417">
    <property type="entry name" value="P-loop_NTPase"/>
</dbReference>
<evidence type="ECO:0000256" key="16">
    <source>
        <dbReference type="ARBA" id="ARBA00042156"/>
    </source>
</evidence>
<dbReference type="OrthoDB" id="9809851at2"/>
<keyword evidence="9" id="KW-0862">Zinc</keyword>
<keyword evidence="13" id="KW-0234">DNA repair</keyword>
<evidence type="ECO:0000256" key="14">
    <source>
        <dbReference type="ARBA" id="ARBA00038000"/>
    </source>
</evidence>
<dbReference type="InterPro" id="IPR003439">
    <property type="entry name" value="ABC_transporter-like_ATP-bd"/>
</dbReference>
<evidence type="ECO:0000256" key="5">
    <source>
        <dbReference type="ARBA" id="ARBA00022741"/>
    </source>
</evidence>
<protein>
    <recommendedName>
        <fullName evidence="15">UvrABC system protein A</fullName>
    </recommendedName>
    <alternativeName>
        <fullName evidence="16">Excinuclease ABC subunit A</fullName>
    </alternativeName>
</protein>
<dbReference type="PATRIC" id="fig|883081.3.peg.420"/>
<dbReference type="Pfam" id="PF00005">
    <property type="entry name" value="ABC_tran"/>
    <property type="match status" value="1"/>
</dbReference>
<evidence type="ECO:0000256" key="2">
    <source>
        <dbReference type="ARBA" id="ARBA00022490"/>
    </source>
</evidence>
<dbReference type="Gene3D" id="1.20.1580.10">
    <property type="entry name" value="ABC transporter ATPase like domain"/>
    <property type="match status" value="2"/>
</dbReference>
<dbReference type="Pfam" id="PF17755">
    <property type="entry name" value="UvrA_DNA-bind"/>
    <property type="match status" value="1"/>
</dbReference>
<keyword evidence="11" id="KW-0267">Excision nuclease</keyword>
<keyword evidence="4" id="KW-0677">Repeat</keyword>
<dbReference type="AlphaFoldDB" id="K9EDY3"/>
<dbReference type="GO" id="GO:0008270">
    <property type="term" value="F:zinc ion binding"/>
    <property type="evidence" value="ECO:0007669"/>
    <property type="project" value="UniProtKB-KW"/>
</dbReference>
<evidence type="ECO:0000256" key="1">
    <source>
        <dbReference type="ARBA" id="ARBA00004496"/>
    </source>
</evidence>
<comment type="similarity">
    <text evidence="14">Belongs to the ABC transporter superfamily. UvrA family.</text>
</comment>
<dbReference type="GO" id="GO:0005524">
    <property type="term" value="F:ATP binding"/>
    <property type="evidence" value="ECO:0007669"/>
    <property type="project" value="UniProtKB-KW"/>
</dbReference>
<keyword evidence="2" id="KW-0963">Cytoplasm</keyword>
<dbReference type="Gene3D" id="3.40.50.300">
    <property type="entry name" value="P-loop containing nucleotide triphosphate hydrolases"/>
    <property type="match status" value="2"/>
</dbReference>
<evidence type="ECO:0000256" key="13">
    <source>
        <dbReference type="ARBA" id="ARBA00023204"/>
    </source>
</evidence>
<organism evidence="19 20">
    <name type="scientific">Alloiococcus otitis ATCC 51267</name>
    <dbReference type="NCBI Taxonomy" id="883081"/>
    <lineage>
        <taxon>Bacteria</taxon>
        <taxon>Bacillati</taxon>
        <taxon>Bacillota</taxon>
        <taxon>Bacilli</taxon>
        <taxon>Lactobacillales</taxon>
        <taxon>Carnobacteriaceae</taxon>
        <taxon>Alloiococcus</taxon>
    </lineage>
</organism>
<keyword evidence="7" id="KW-0228">DNA excision</keyword>
<gene>
    <name evidence="19" type="ORF">HMPREF9698_00418</name>
</gene>
<dbReference type="GO" id="GO:0003677">
    <property type="term" value="F:DNA binding"/>
    <property type="evidence" value="ECO:0007669"/>
    <property type="project" value="UniProtKB-KW"/>
</dbReference>
<evidence type="ECO:0000256" key="4">
    <source>
        <dbReference type="ARBA" id="ARBA00022737"/>
    </source>
</evidence>
<comment type="subcellular location">
    <subcellularLocation>
        <location evidence="1">Cytoplasm</location>
    </subcellularLocation>
</comment>
<dbReference type="HOGENOM" id="CLU_001370_2_1_9"/>
<proteinExistence type="inferred from homology"/>
<accession>K9EDY3</accession>
<evidence type="ECO:0000256" key="3">
    <source>
        <dbReference type="ARBA" id="ARBA00022723"/>
    </source>
</evidence>
<dbReference type="Proteomes" id="UP000009875">
    <property type="component" value="Unassembled WGS sequence"/>
</dbReference>